<keyword evidence="2" id="KW-0732">Signal</keyword>
<dbReference type="GO" id="GO:0009289">
    <property type="term" value="C:pilus"/>
    <property type="evidence" value="ECO:0007669"/>
    <property type="project" value="InterPro"/>
</dbReference>
<evidence type="ECO:0008006" key="5">
    <source>
        <dbReference type="Google" id="ProtNLM"/>
    </source>
</evidence>
<protein>
    <recommendedName>
        <fullName evidence="5">Fimbrial protein</fullName>
    </recommendedName>
</protein>
<organism evidence="3 4">
    <name type="scientific">Edwardsiella tarda</name>
    <dbReference type="NCBI Taxonomy" id="636"/>
    <lineage>
        <taxon>Bacteria</taxon>
        <taxon>Pseudomonadati</taxon>
        <taxon>Pseudomonadota</taxon>
        <taxon>Gammaproteobacteria</taxon>
        <taxon>Enterobacterales</taxon>
        <taxon>Hafniaceae</taxon>
        <taxon>Edwardsiella</taxon>
    </lineage>
</organism>
<dbReference type="AlphaFoldDB" id="A0A2A7U1L0"/>
<dbReference type="Gene3D" id="2.60.40.1090">
    <property type="entry name" value="Fimbrial-type adhesion domain"/>
    <property type="match status" value="1"/>
</dbReference>
<dbReference type="GO" id="GO:0007155">
    <property type="term" value="P:cell adhesion"/>
    <property type="evidence" value="ECO:0007669"/>
    <property type="project" value="InterPro"/>
</dbReference>
<gene>
    <name evidence="3" type="ORF">CRM76_10350</name>
</gene>
<dbReference type="SUPFAM" id="SSF49401">
    <property type="entry name" value="Bacterial adhesins"/>
    <property type="match status" value="1"/>
</dbReference>
<feature type="chain" id="PRO_5012540779" description="Fimbrial protein" evidence="2">
    <location>
        <begin position="24"/>
        <end position="231"/>
    </location>
</feature>
<evidence type="ECO:0000256" key="2">
    <source>
        <dbReference type="SAM" id="SignalP"/>
    </source>
</evidence>
<reference evidence="4" key="1">
    <citation type="submission" date="2017-09" db="EMBL/GenBank/DDBJ databases">
        <title>FDA dAtabase for Regulatory Grade micrObial Sequences (FDA-ARGOS): Supporting development and validation of Infectious Disease Dx tests.</title>
        <authorList>
            <person name="Goldberg B."/>
            <person name="Campos J."/>
            <person name="Tallon L."/>
            <person name="Sadzewicz L."/>
            <person name="Ott S."/>
            <person name="Zhao X."/>
            <person name="Nagaraj S."/>
            <person name="Vavikolanu K."/>
            <person name="Aluvathingal J."/>
            <person name="Nadendla S."/>
            <person name="Geyer C."/>
            <person name="Sichtig H."/>
        </authorList>
    </citation>
    <scope>NUCLEOTIDE SEQUENCE [LARGE SCALE GENOMIC DNA]</scope>
    <source>
        <strain evidence="4">FDAARGOS_370</strain>
    </source>
</reference>
<dbReference type="STRING" id="636.AAW15_05870"/>
<dbReference type="RefSeq" id="WP_005287668.1">
    <property type="nucleotide sequence ID" value="NZ_CABKPF010000083.1"/>
</dbReference>
<dbReference type="EMBL" id="PDDV01000013">
    <property type="protein sequence ID" value="PEH72296.1"/>
    <property type="molecule type" value="Genomic_DNA"/>
</dbReference>
<dbReference type="InterPro" id="IPR008966">
    <property type="entry name" value="Adhesion_dom_sf"/>
</dbReference>
<evidence type="ECO:0000313" key="4">
    <source>
        <dbReference type="Proteomes" id="UP000219788"/>
    </source>
</evidence>
<dbReference type="InterPro" id="IPR036937">
    <property type="entry name" value="Adhesion_dom_fimbrial_sf"/>
</dbReference>
<comment type="caution">
    <text evidence="3">The sequence shown here is derived from an EMBL/GenBank/DDBJ whole genome shotgun (WGS) entry which is preliminary data.</text>
</comment>
<proteinExistence type="predicted"/>
<feature type="signal peptide" evidence="2">
    <location>
        <begin position="1"/>
        <end position="23"/>
    </location>
</feature>
<dbReference type="Proteomes" id="UP000219788">
    <property type="component" value="Unassembled WGS sequence"/>
</dbReference>
<feature type="region of interest" description="Disordered" evidence="1">
    <location>
        <begin position="190"/>
        <end position="214"/>
    </location>
</feature>
<accession>A0A2A7U1L0</accession>
<evidence type="ECO:0000256" key="1">
    <source>
        <dbReference type="SAM" id="MobiDB-lite"/>
    </source>
</evidence>
<sequence>MRNYLQWAGLSLALILASHQACAAGGTITNGSGTITINGYIINNTCDLAISENTGDFVINSRALTEASTDEVLARLPFTFTLTHCQGTPVQIAIQGKPYQGDASHNAFDGDDRAGIYYQIVTQPDAASGSWYRPNTASDGEKKSPVATGESIVFQNGAAQSQGPIFESNAETATFDISVNIQRSAQALSPTPSVRALIGSTPEGETSPEDAETSAVTPALSATFTYSFTYF</sequence>
<name>A0A2A7U1L0_EDWTA</name>
<evidence type="ECO:0000313" key="3">
    <source>
        <dbReference type="EMBL" id="PEH72296.1"/>
    </source>
</evidence>